<dbReference type="Proteomes" id="UP000790709">
    <property type="component" value="Unassembled WGS sequence"/>
</dbReference>
<evidence type="ECO:0000313" key="1">
    <source>
        <dbReference type="EMBL" id="KAH7930070.1"/>
    </source>
</evidence>
<gene>
    <name evidence="1" type="ORF">BV22DRAFT_1109507</name>
</gene>
<organism evidence="1 2">
    <name type="scientific">Leucogyrophana mollusca</name>
    <dbReference type="NCBI Taxonomy" id="85980"/>
    <lineage>
        <taxon>Eukaryota</taxon>
        <taxon>Fungi</taxon>
        <taxon>Dikarya</taxon>
        <taxon>Basidiomycota</taxon>
        <taxon>Agaricomycotina</taxon>
        <taxon>Agaricomycetes</taxon>
        <taxon>Agaricomycetidae</taxon>
        <taxon>Boletales</taxon>
        <taxon>Boletales incertae sedis</taxon>
        <taxon>Leucogyrophana</taxon>
    </lineage>
</organism>
<accession>A0ACB8BVS1</accession>
<name>A0ACB8BVS1_9AGAM</name>
<reference evidence="1" key="1">
    <citation type="journal article" date="2021" name="New Phytol.">
        <title>Evolutionary innovations through gain and loss of genes in the ectomycorrhizal Boletales.</title>
        <authorList>
            <person name="Wu G."/>
            <person name="Miyauchi S."/>
            <person name="Morin E."/>
            <person name="Kuo A."/>
            <person name="Drula E."/>
            <person name="Varga T."/>
            <person name="Kohler A."/>
            <person name="Feng B."/>
            <person name="Cao Y."/>
            <person name="Lipzen A."/>
            <person name="Daum C."/>
            <person name="Hundley H."/>
            <person name="Pangilinan J."/>
            <person name="Johnson J."/>
            <person name="Barry K."/>
            <person name="LaButti K."/>
            <person name="Ng V."/>
            <person name="Ahrendt S."/>
            <person name="Min B."/>
            <person name="Choi I.G."/>
            <person name="Park H."/>
            <person name="Plett J.M."/>
            <person name="Magnuson J."/>
            <person name="Spatafora J.W."/>
            <person name="Nagy L.G."/>
            <person name="Henrissat B."/>
            <person name="Grigoriev I.V."/>
            <person name="Yang Z.L."/>
            <person name="Xu J."/>
            <person name="Martin F.M."/>
        </authorList>
    </citation>
    <scope>NUCLEOTIDE SEQUENCE</scope>
    <source>
        <strain evidence="1">KUC20120723A-06</strain>
    </source>
</reference>
<proteinExistence type="predicted"/>
<evidence type="ECO:0000313" key="2">
    <source>
        <dbReference type="Proteomes" id="UP000790709"/>
    </source>
</evidence>
<protein>
    <submittedName>
        <fullName evidence="1">Uncharacterized protein</fullName>
    </submittedName>
</protein>
<comment type="caution">
    <text evidence="1">The sequence shown here is derived from an EMBL/GenBank/DDBJ whole genome shotgun (WGS) entry which is preliminary data.</text>
</comment>
<keyword evidence="2" id="KW-1185">Reference proteome</keyword>
<dbReference type="EMBL" id="MU266335">
    <property type="protein sequence ID" value="KAH7930070.1"/>
    <property type="molecule type" value="Genomic_DNA"/>
</dbReference>
<sequence>MPRIRKKTSKRGTTNKREKIKHKVSESHKKAKKVARKDKASGKTHKKSTKDPGIPNNFPYKDQILAEVAEQRRQAAEEKQRRKDEKRAAAARAAGANPDDEESSQENESDVDTGADEGLTNDGKGFDGIMSLRSAATTAAKTAPAPKSAPQPAIPVTPGPSTLRGVLAAADILLHVVDARDPAAGVSEALLKEAKGKKVVIVVNKADTVPRESLTQWLTHLRSGYTTLPFRAASAFLPIVPNLAPSTKKAPAPKADDALGSDALWSHLRALAGKKAGKELVVAVTGVTNSGKSALINSLAKSAIMPIYNPLSSASAKGPYTTITAQEVVIEAPGSTDIKVKFVDTPGLGYVRQEDGEDREETRARDILLRSRGRIDRLKDPLFAVTHIVARADIQDLMLAYSLPAFTKGDPNAFLAGMARVNGLVKKRGVLDHAGAARIVLKDWSTGRLARYTIPPSSTESSSSPALTELYGQDDAVVSTMKTRKEMRKGGEGKLVRLLPGEAEKRDVMLDEEWGDDAEESESEGEDGDEEEDAGDEEVAEDDDSEKASEVSGEEDADEDEEEAPQLLPPPKRKRTVSFAALPAAGKRRRGGGPGPKKGLKGRK</sequence>